<dbReference type="PANTHER" id="PTHR47892:SF1">
    <property type="entry name" value="UNIVERSAL STRESS PROTEIN E"/>
    <property type="match status" value="1"/>
</dbReference>
<feature type="domain" description="UspA" evidence="5">
    <location>
        <begin position="88"/>
        <end position="220"/>
    </location>
</feature>
<evidence type="ECO:0000313" key="6">
    <source>
        <dbReference type="EMBL" id="VDC34025.1"/>
    </source>
</evidence>
<evidence type="ECO:0000259" key="5">
    <source>
        <dbReference type="Pfam" id="PF00582"/>
    </source>
</evidence>
<comment type="function">
    <text evidence="4">Required for resistance to DNA-damaging agents.</text>
</comment>
<dbReference type="RefSeq" id="WP_160144705.1">
    <property type="nucleotide sequence ID" value="NZ_UXAW01000142.1"/>
</dbReference>
<accession>A0A3P5Y0P6</accession>
<dbReference type="AlphaFoldDB" id="A0A3P5Y0P6"/>
<dbReference type="GO" id="GO:0005737">
    <property type="term" value="C:cytoplasm"/>
    <property type="evidence" value="ECO:0007669"/>
    <property type="project" value="UniProtKB-SubCell"/>
</dbReference>
<evidence type="ECO:0000256" key="2">
    <source>
        <dbReference type="ARBA" id="ARBA00008791"/>
    </source>
</evidence>
<evidence type="ECO:0000256" key="1">
    <source>
        <dbReference type="ARBA" id="ARBA00004496"/>
    </source>
</evidence>
<reference evidence="6 7" key="1">
    <citation type="submission" date="2018-11" db="EMBL/GenBank/DDBJ databases">
        <authorList>
            <person name="Criscuolo A."/>
        </authorList>
    </citation>
    <scope>NUCLEOTIDE SEQUENCE [LARGE SCALE GENOMIC DNA]</scope>
    <source>
        <strain evidence="6">ACIP111625</strain>
    </source>
</reference>
<dbReference type="Proteomes" id="UP000277498">
    <property type="component" value="Unassembled WGS sequence"/>
</dbReference>
<comment type="subcellular location">
    <subcellularLocation>
        <location evidence="1">Cytoplasm</location>
    </subcellularLocation>
</comment>
<dbReference type="OrthoDB" id="5564966at2"/>
<dbReference type="Pfam" id="PF00582">
    <property type="entry name" value="Usp"/>
    <property type="match status" value="1"/>
</dbReference>
<organism evidence="6 7">
    <name type="scientific">Pseudogemmobacter humi</name>
    <dbReference type="NCBI Taxonomy" id="2483812"/>
    <lineage>
        <taxon>Bacteria</taxon>
        <taxon>Pseudomonadati</taxon>
        <taxon>Pseudomonadota</taxon>
        <taxon>Alphaproteobacteria</taxon>
        <taxon>Rhodobacterales</taxon>
        <taxon>Paracoccaceae</taxon>
        <taxon>Pseudogemmobacter</taxon>
    </lineage>
</organism>
<evidence type="ECO:0000256" key="3">
    <source>
        <dbReference type="ARBA" id="ARBA00022490"/>
    </source>
</evidence>
<comment type="similarity">
    <text evidence="2">Belongs to the universal stress protein A family.</text>
</comment>
<dbReference type="PANTHER" id="PTHR47892">
    <property type="entry name" value="UNIVERSAL STRESS PROTEIN E"/>
    <property type="match status" value="1"/>
</dbReference>
<dbReference type="EMBL" id="UXAW01000142">
    <property type="protein sequence ID" value="VDC34025.1"/>
    <property type="molecule type" value="Genomic_DNA"/>
</dbReference>
<dbReference type="InterPro" id="IPR006016">
    <property type="entry name" value="UspA"/>
</dbReference>
<dbReference type="InterPro" id="IPR006015">
    <property type="entry name" value="Universal_stress_UspA"/>
</dbReference>
<evidence type="ECO:0000256" key="4">
    <source>
        <dbReference type="ARBA" id="ARBA00037131"/>
    </source>
</evidence>
<dbReference type="PRINTS" id="PR01438">
    <property type="entry name" value="UNVRSLSTRESS"/>
</dbReference>
<proteinExistence type="inferred from homology"/>
<keyword evidence="3" id="KW-0963">Cytoplasm</keyword>
<dbReference type="SUPFAM" id="SSF52402">
    <property type="entry name" value="Adenine nucleotide alpha hydrolases-like"/>
    <property type="match status" value="1"/>
</dbReference>
<protein>
    <submittedName>
        <fullName evidence="6">Universal stress protein UspE</fullName>
    </submittedName>
</protein>
<dbReference type="Gene3D" id="3.40.50.12370">
    <property type="match status" value="1"/>
</dbReference>
<name>A0A3P5Y0P6_9RHOB</name>
<sequence length="234" mass="25774">MKLDPARPLPFEEILERVSALKPDITIIDWPKADGILARRKRNHAISLLSKRIDCPLAVVHEKSGSEFGAVLAALDPDPTDEIALHLSREVLRFSAALAATLGLPLDLVNVWRLPEEHILRSPRVNEHQEVVNRMVELERQRSLSRLNDFIDAHLPPGGYRNLIHRKGGTTHQLCDVTLSKQDSILVLGSRGREGLAGFILGDRAERVIDSANSAVVVVKSPTGPGTVNEQRAA</sequence>
<gene>
    <name evidence="6" type="ORF">XINFAN_04223</name>
</gene>
<evidence type="ECO:0000313" key="7">
    <source>
        <dbReference type="Proteomes" id="UP000277498"/>
    </source>
</evidence>
<keyword evidence="7" id="KW-1185">Reference proteome</keyword>